<keyword evidence="1" id="KW-0539">Nucleus</keyword>
<feature type="compositionally biased region" description="Pro residues" evidence="2">
    <location>
        <begin position="24"/>
        <end position="35"/>
    </location>
</feature>
<evidence type="ECO:0000256" key="1">
    <source>
        <dbReference type="ARBA" id="ARBA00023242"/>
    </source>
</evidence>
<dbReference type="InterPro" id="IPR053181">
    <property type="entry name" value="EcdB-like_regulator"/>
</dbReference>
<dbReference type="InterPro" id="IPR001138">
    <property type="entry name" value="Zn2Cys6_DnaBD"/>
</dbReference>
<sequence>MEGGDPDAPTHHRSQKRPRLDSVNPPPLPAPPPPGVQYSNRLPPPPRPQHPSSAPAGEAASPSAPPTYPQHTLPQPDSYSPRTYPGGVGPLPSPAFDIRVDPRTAQTRANQAPDHGPNHPPIGPPVARSVYPAEHPPIYTAPQNGSSHASTAQDVKRHSVALTTSPMEANGLSSHATGMYVPPVDPRQNGHVPNGSVPNGYPGPVVGAQHAEQYPPPAMAPGQHYAPPVPQFSQPGTPYMGPTPQFQGQMRRKQVRAQQACNNCRARKQKCDEQRPCQFCKDQNIECLYKDVPPPKQDRTMLALQDSVNNVASSVDNITDILKAIIARLDSVESRLPSTSAASDSTYHQASPALSSEQGQRMRSSIAESDVIGSRIATPLQHRQAQVKSEPPNFFPQPSPIVKAEVMQHPIAPEPATPAESERHVQAPNEGDDSPREPKVGLLGDHTTPAHQLLADWRSMSQFYAGTALLNLDSVSQYPMIMEQRRGLLRLWGVGQGGDENDGAQGPASPESTTSDAPSPAREGLWGKGYATPPTDEPSPATPTSSFDGHYRDHPGGLNPDGSLKLDAETIRRLQSSYFENIHILHPFIDKGRLQKNITKFIELYSPENRVVFSPGSAVPTHVRGTGLKRKRSTSHYDGYSPGDFANPRRIERSVGNAIILLVLALGKVCEYKQPLPGPTGDPPESLLVDPYSKGSPHSSFNSASYGEEPPKKNVDVLPGLAYFAHATDILGNQQGGNSIAHAQALLLAGLYYGQYARVLESWSLIHSACRACSILIRNDLDKISKKTALQQAEEQRRMQALGNKSQPTKEEVNEMYRLNLLKCVYWTCLQLESDILAEMSTLPPSGISKFQDDIAYPSGVSDEMPSADNLPDDITTSMLYYSAQIHLRVLLNNAHNSLYRQKLDPKDVRQVSSAAMFLNDNLKYWRAMLPSKLQWRDNDPPATDINAARLRAKYYGGQYMILRPFLYLSIHELEFPPGAPRSVVSSQNNSPAATNIIPEQVERPHSTEPKFVNLVNLDSDQKLVLTIAQQCIDSAVQSTIAFDRVGAARESPYSRYNDIAPQRLIVTNIFGTLHAQFGNMLVLAAVYRTRLQQLHHLKLKHSTVDMLLRRTIRVLEQVAPNSPVLEMDVKILKKIKGILSEPKAHAELTPRVVAASLNHM</sequence>
<evidence type="ECO:0000259" key="3">
    <source>
        <dbReference type="PROSITE" id="PS50048"/>
    </source>
</evidence>
<dbReference type="GO" id="GO:0000981">
    <property type="term" value="F:DNA-binding transcription factor activity, RNA polymerase II-specific"/>
    <property type="evidence" value="ECO:0007669"/>
    <property type="project" value="InterPro"/>
</dbReference>
<dbReference type="SUPFAM" id="SSF57701">
    <property type="entry name" value="Zn2/Cys6 DNA-binding domain"/>
    <property type="match status" value="1"/>
</dbReference>
<dbReference type="InterPro" id="IPR036864">
    <property type="entry name" value="Zn2-C6_fun-type_DNA-bd_sf"/>
</dbReference>
<evidence type="ECO:0000256" key="2">
    <source>
        <dbReference type="SAM" id="MobiDB-lite"/>
    </source>
</evidence>
<dbReference type="PROSITE" id="PS00463">
    <property type="entry name" value="ZN2_CY6_FUNGAL_1"/>
    <property type="match status" value="1"/>
</dbReference>
<dbReference type="EMBL" id="ML993890">
    <property type="protein sequence ID" value="KAF2203904.1"/>
    <property type="molecule type" value="Genomic_DNA"/>
</dbReference>
<accession>A0A9P4MSA0</accession>
<dbReference type="CDD" id="cd12148">
    <property type="entry name" value="fungal_TF_MHR"/>
    <property type="match status" value="1"/>
</dbReference>
<keyword evidence="5" id="KW-1185">Reference proteome</keyword>
<reference evidence="4" key="1">
    <citation type="journal article" date="2020" name="Stud. Mycol.">
        <title>101 Dothideomycetes genomes: a test case for predicting lifestyles and emergence of pathogens.</title>
        <authorList>
            <person name="Haridas S."/>
            <person name="Albert R."/>
            <person name="Binder M."/>
            <person name="Bloem J."/>
            <person name="Labutti K."/>
            <person name="Salamov A."/>
            <person name="Andreopoulos B."/>
            <person name="Baker S."/>
            <person name="Barry K."/>
            <person name="Bills G."/>
            <person name="Bluhm B."/>
            <person name="Cannon C."/>
            <person name="Castanera R."/>
            <person name="Culley D."/>
            <person name="Daum C."/>
            <person name="Ezra D."/>
            <person name="Gonzalez J."/>
            <person name="Henrissat B."/>
            <person name="Kuo A."/>
            <person name="Liang C."/>
            <person name="Lipzen A."/>
            <person name="Lutzoni F."/>
            <person name="Magnuson J."/>
            <person name="Mondo S."/>
            <person name="Nolan M."/>
            <person name="Ohm R."/>
            <person name="Pangilinan J."/>
            <person name="Park H.-J."/>
            <person name="Ramirez L."/>
            <person name="Alfaro M."/>
            <person name="Sun H."/>
            <person name="Tritt A."/>
            <person name="Yoshinaga Y."/>
            <person name="Zwiers L.-H."/>
            <person name="Turgeon B."/>
            <person name="Goodwin S."/>
            <person name="Spatafora J."/>
            <person name="Crous P."/>
            <person name="Grigoriev I."/>
        </authorList>
    </citation>
    <scope>NUCLEOTIDE SEQUENCE</scope>
    <source>
        <strain evidence="4">ATCC 74209</strain>
    </source>
</reference>
<feature type="compositionally biased region" description="Polar residues" evidence="2">
    <location>
        <begin position="161"/>
        <end position="176"/>
    </location>
</feature>
<feature type="compositionally biased region" description="Low complexity" evidence="2">
    <location>
        <begin position="50"/>
        <end position="62"/>
    </location>
</feature>
<comment type="caution">
    <text evidence="4">The sequence shown here is derived from an EMBL/GenBank/DDBJ whole genome shotgun (WGS) entry which is preliminary data.</text>
</comment>
<dbReference type="AlphaFoldDB" id="A0A9P4MSA0"/>
<name>A0A9P4MSA0_9PLEO</name>
<evidence type="ECO:0000313" key="4">
    <source>
        <dbReference type="EMBL" id="KAF2203904.1"/>
    </source>
</evidence>
<dbReference type="Gene3D" id="4.10.240.10">
    <property type="entry name" value="Zn(2)-C6 fungal-type DNA-binding domain"/>
    <property type="match status" value="1"/>
</dbReference>
<dbReference type="PANTHER" id="PTHR47785:SF4">
    <property type="entry name" value="ZN(II)2CYS6 TRANSCRIPTION FACTOR (EUROFUNG)"/>
    <property type="match status" value="1"/>
</dbReference>
<dbReference type="PANTHER" id="PTHR47785">
    <property type="entry name" value="ZN(II)2CYS6 TRANSCRIPTION FACTOR (EUROFUNG)-RELATED-RELATED"/>
    <property type="match status" value="1"/>
</dbReference>
<evidence type="ECO:0000313" key="5">
    <source>
        <dbReference type="Proteomes" id="UP000799536"/>
    </source>
</evidence>
<feature type="region of interest" description="Disordered" evidence="2">
    <location>
        <begin position="493"/>
        <end position="564"/>
    </location>
</feature>
<organism evidence="4 5">
    <name type="scientific">Delitschia confertaspora ATCC 74209</name>
    <dbReference type="NCBI Taxonomy" id="1513339"/>
    <lineage>
        <taxon>Eukaryota</taxon>
        <taxon>Fungi</taxon>
        <taxon>Dikarya</taxon>
        <taxon>Ascomycota</taxon>
        <taxon>Pezizomycotina</taxon>
        <taxon>Dothideomycetes</taxon>
        <taxon>Pleosporomycetidae</taxon>
        <taxon>Pleosporales</taxon>
        <taxon>Delitschiaceae</taxon>
        <taxon>Delitschia</taxon>
    </lineage>
</organism>
<feature type="compositionally biased region" description="Polar residues" evidence="2">
    <location>
        <begin position="69"/>
        <end position="81"/>
    </location>
</feature>
<feature type="region of interest" description="Disordered" evidence="2">
    <location>
        <begin position="413"/>
        <end position="445"/>
    </location>
</feature>
<gene>
    <name evidence="4" type="ORF">GQ43DRAFT_229181</name>
</gene>
<dbReference type="PROSITE" id="PS50048">
    <property type="entry name" value="ZN2_CY6_FUNGAL_2"/>
    <property type="match status" value="1"/>
</dbReference>
<protein>
    <recommendedName>
        <fullName evidence="3">Zn(2)-C6 fungal-type domain-containing protein</fullName>
    </recommendedName>
</protein>
<feature type="compositionally biased region" description="Polar residues" evidence="2">
    <location>
        <begin position="141"/>
        <end position="153"/>
    </location>
</feature>
<feature type="compositionally biased region" description="Polar residues" evidence="2">
    <location>
        <begin position="696"/>
        <end position="705"/>
    </location>
</feature>
<dbReference type="Pfam" id="PF00172">
    <property type="entry name" value="Zn_clus"/>
    <property type="match status" value="1"/>
</dbReference>
<feature type="region of interest" description="Disordered" evidence="2">
    <location>
        <begin position="1"/>
        <end position="214"/>
    </location>
</feature>
<feature type="region of interest" description="Disordered" evidence="2">
    <location>
        <begin position="339"/>
        <end position="367"/>
    </location>
</feature>
<proteinExistence type="predicted"/>
<dbReference type="Proteomes" id="UP000799536">
    <property type="component" value="Unassembled WGS sequence"/>
</dbReference>
<dbReference type="OrthoDB" id="5244761at2759"/>
<feature type="domain" description="Zn(2)-C6 fungal-type" evidence="3">
    <location>
        <begin position="260"/>
        <end position="289"/>
    </location>
</feature>
<dbReference type="CDD" id="cd00067">
    <property type="entry name" value="GAL4"/>
    <property type="match status" value="1"/>
</dbReference>
<dbReference type="SMART" id="SM00066">
    <property type="entry name" value="GAL4"/>
    <property type="match status" value="1"/>
</dbReference>
<feature type="region of interest" description="Disordered" evidence="2">
    <location>
        <begin position="676"/>
        <end position="710"/>
    </location>
</feature>
<dbReference type="GO" id="GO:0008270">
    <property type="term" value="F:zinc ion binding"/>
    <property type="evidence" value="ECO:0007669"/>
    <property type="project" value="InterPro"/>
</dbReference>